<comment type="similarity">
    <text evidence="3">Belongs to the AB hydrolase superfamily. ABHD14 family.</text>
</comment>
<keyword evidence="2" id="KW-0963">Cytoplasm</keyword>
<evidence type="ECO:0000256" key="1">
    <source>
        <dbReference type="ARBA" id="ARBA00004496"/>
    </source>
</evidence>
<dbReference type="AlphaFoldDB" id="A0A8S3REE3"/>
<protein>
    <submittedName>
        <fullName evidence="5">ABHD14</fullName>
    </submittedName>
</protein>
<dbReference type="OrthoDB" id="284184at2759"/>
<evidence type="ECO:0000313" key="6">
    <source>
        <dbReference type="Proteomes" id="UP000683360"/>
    </source>
</evidence>
<evidence type="ECO:0000256" key="3">
    <source>
        <dbReference type="ARBA" id="ARBA00037942"/>
    </source>
</evidence>
<comment type="caution">
    <text evidence="5">The sequence shown here is derived from an EMBL/GenBank/DDBJ whole genome shotgun (WGS) entry which is preliminary data.</text>
</comment>
<dbReference type="Pfam" id="PF12697">
    <property type="entry name" value="Abhydrolase_6"/>
    <property type="match status" value="1"/>
</dbReference>
<dbReference type="Gene3D" id="3.40.50.1820">
    <property type="entry name" value="alpha/beta hydrolase"/>
    <property type="match status" value="1"/>
</dbReference>
<comment type="subcellular location">
    <subcellularLocation>
        <location evidence="1">Cytoplasm</location>
    </subcellularLocation>
</comment>
<dbReference type="GO" id="GO:0005737">
    <property type="term" value="C:cytoplasm"/>
    <property type="evidence" value="ECO:0007669"/>
    <property type="project" value="UniProtKB-SubCell"/>
</dbReference>
<reference evidence="5" key="1">
    <citation type="submission" date="2021-03" db="EMBL/GenBank/DDBJ databases">
        <authorList>
            <person name="Bekaert M."/>
        </authorList>
    </citation>
    <scope>NUCLEOTIDE SEQUENCE</scope>
</reference>
<evidence type="ECO:0000313" key="5">
    <source>
        <dbReference type="EMBL" id="CAG2206975.1"/>
    </source>
</evidence>
<dbReference type="SUPFAM" id="SSF53474">
    <property type="entry name" value="alpha/beta-Hydrolases"/>
    <property type="match status" value="1"/>
</dbReference>
<accession>A0A8S3REE3</accession>
<name>A0A8S3REE3_MYTED</name>
<dbReference type="EMBL" id="CAJPWZ010001066">
    <property type="protein sequence ID" value="CAG2206975.1"/>
    <property type="molecule type" value="Genomic_DNA"/>
</dbReference>
<evidence type="ECO:0000256" key="2">
    <source>
        <dbReference type="ARBA" id="ARBA00022490"/>
    </source>
</evidence>
<sequence length="270" mass="30098">MLTVGIIFPETRADTPDRNPNCEYFENIHDHIMASEPKVGDTSLQIPHYVQSDANKVKIEDSTIQIVLGESSCRIFTKKAVHPSVSKSKGDILLLHGSSFTSQTWEDNKTLQYLAAMGYNAIAVDLPGYGKSQTIYCKPADFMKGLICDLGMLAPIIISPSASGRYSLAYLVCDATNVSDRAKAFIPVNTVQAPDYSTEEYSRIQIPSAVIYGENDRRNENLLPNLQKLPKASLYKVKDARHAAYLDQPEEFHKILYNFLRSLEAVENSD</sequence>
<gene>
    <name evidence="5" type="ORF">MEDL_21262</name>
</gene>
<dbReference type="InterPro" id="IPR000073">
    <property type="entry name" value="AB_hydrolase_1"/>
</dbReference>
<dbReference type="PANTHER" id="PTHR46197">
    <property type="entry name" value="PROTEIN ABHD14B-LIKE"/>
    <property type="match status" value="1"/>
</dbReference>
<dbReference type="Proteomes" id="UP000683360">
    <property type="component" value="Unassembled WGS sequence"/>
</dbReference>
<organism evidence="5 6">
    <name type="scientific">Mytilus edulis</name>
    <name type="common">Blue mussel</name>
    <dbReference type="NCBI Taxonomy" id="6550"/>
    <lineage>
        <taxon>Eukaryota</taxon>
        <taxon>Metazoa</taxon>
        <taxon>Spiralia</taxon>
        <taxon>Lophotrochozoa</taxon>
        <taxon>Mollusca</taxon>
        <taxon>Bivalvia</taxon>
        <taxon>Autobranchia</taxon>
        <taxon>Pteriomorphia</taxon>
        <taxon>Mytilida</taxon>
        <taxon>Mytiloidea</taxon>
        <taxon>Mytilidae</taxon>
        <taxon>Mytilinae</taxon>
        <taxon>Mytilus</taxon>
    </lineage>
</organism>
<dbReference type="InterPro" id="IPR029058">
    <property type="entry name" value="AB_hydrolase_fold"/>
</dbReference>
<evidence type="ECO:0000259" key="4">
    <source>
        <dbReference type="Pfam" id="PF12697"/>
    </source>
</evidence>
<dbReference type="PANTHER" id="PTHR46197:SF3">
    <property type="entry name" value="AB HYDROLASE-1 DOMAIN-CONTAINING PROTEIN"/>
    <property type="match status" value="1"/>
</dbReference>
<feature type="domain" description="AB hydrolase-1" evidence="4">
    <location>
        <begin position="92"/>
        <end position="150"/>
    </location>
</feature>
<keyword evidence="6" id="KW-1185">Reference proteome</keyword>
<proteinExistence type="inferred from homology"/>